<comment type="caution">
    <text evidence="1">The sequence shown here is derived from an EMBL/GenBank/DDBJ whole genome shotgun (WGS) entry which is preliminary data.</text>
</comment>
<accession>A0A9J6GWE0</accession>
<dbReference type="OrthoDB" id="7701707at2759"/>
<dbReference type="AlphaFoldDB" id="A0A9J6GWE0"/>
<sequence>MREVEMVEGEEIPREEANIAGWKPPLGGNKNARIGKPVSAGNASHVGSNRRRYTAAPQGAMKRLATASRLPPLPRDHIRIIVKPRDGLDARKVSQVRLAQALAMAAALAPAETEGDIICPNVYQNILVIFTPATKNASAYAWIQQIRISEGSYKVAAYIAGLR</sequence>
<dbReference type="Proteomes" id="UP000821853">
    <property type="component" value="Unassembled WGS sequence"/>
</dbReference>
<dbReference type="EMBL" id="JABSTR010000392">
    <property type="protein sequence ID" value="KAH9382799.1"/>
    <property type="molecule type" value="Genomic_DNA"/>
</dbReference>
<organism evidence="1 2">
    <name type="scientific">Haemaphysalis longicornis</name>
    <name type="common">Bush tick</name>
    <dbReference type="NCBI Taxonomy" id="44386"/>
    <lineage>
        <taxon>Eukaryota</taxon>
        <taxon>Metazoa</taxon>
        <taxon>Ecdysozoa</taxon>
        <taxon>Arthropoda</taxon>
        <taxon>Chelicerata</taxon>
        <taxon>Arachnida</taxon>
        <taxon>Acari</taxon>
        <taxon>Parasitiformes</taxon>
        <taxon>Ixodida</taxon>
        <taxon>Ixodoidea</taxon>
        <taxon>Ixodidae</taxon>
        <taxon>Haemaphysalinae</taxon>
        <taxon>Haemaphysalis</taxon>
    </lineage>
</organism>
<evidence type="ECO:0000313" key="2">
    <source>
        <dbReference type="Proteomes" id="UP000821853"/>
    </source>
</evidence>
<evidence type="ECO:0000313" key="1">
    <source>
        <dbReference type="EMBL" id="KAH9382799.1"/>
    </source>
</evidence>
<reference evidence="1 2" key="1">
    <citation type="journal article" date="2020" name="Cell">
        <title>Large-Scale Comparative Analyses of Tick Genomes Elucidate Their Genetic Diversity and Vector Capacities.</title>
        <authorList>
            <consortium name="Tick Genome and Microbiome Consortium (TIGMIC)"/>
            <person name="Jia N."/>
            <person name="Wang J."/>
            <person name="Shi W."/>
            <person name="Du L."/>
            <person name="Sun Y."/>
            <person name="Zhan W."/>
            <person name="Jiang J.F."/>
            <person name="Wang Q."/>
            <person name="Zhang B."/>
            <person name="Ji P."/>
            <person name="Bell-Sakyi L."/>
            <person name="Cui X.M."/>
            <person name="Yuan T.T."/>
            <person name="Jiang B.G."/>
            <person name="Yang W.F."/>
            <person name="Lam T.T."/>
            <person name="Chang Q.C."/>
            <person name="Ding S.J."/>
            <person name="Wang X.J."/>
            <person name="Zhu J.G."/>
            <person name="Ruan X.D."/>
            <person name="Zhao L."/>
            <person name="Wei J.T."/>
            <person name="Ye R.Z."/>
            <person name="Que T.C."/>
            <person name="Du C.H."/>
            <person name="Zhou Y.H."/>
            <person name="Cheng J.X."/>
            <person name="Dai P.F."/>
            <person name="Guo W.B."/>
            <person name="Han X.H."/>
            <person name="Huang E.J."/>
            <person name="Li L.F."/>
            <person name="Wei W."/>
            <person name="Gao Y.C."/>
            <person name="Liu J.Z."/>
            <person name="Shao H.Z."/>
            <person name="Wang X."/>
            <person name="Wang C.C."/>
            <person name="Yang T.C."/>
            <person name="Huo Q.B."/>
            <person name="Li W."/>
            <person name="Chen H.Y."/>
            <person name="Chen S.E."/>
            <person name="Zhou L.G."/>
            <person name="Ni X.B."/>
            <person name="Tian J.H."/>
            <person name="Sheng Y."/>
            <person name="Liu T."/>
            <person name="Pan Y.S."/>
            <person name="Xia L.Y."/>
            <person name="Li J."/>
            <person name="Zhao F."/>
            <person name="Cao W.C."/>
        </authorList>
    </citation>
    <scope>NUCLEOTIDE SEQUENCE [LARGE SCALE GENOMIC DNA]</scope>
    <source>
        <strain evidence="1">HaeL-2018</strain>
    </source>
</reference>
<keyword evidence="2" id="KW-1185">Reference proteome</keyword>
<proteinExistence type="predicted"/>
<gene>
    <name evidence="1" type="ORF">HPB48_023361</name>
</gene>
<name>A0A9J6GWE0_HAELO</name>
<dbReference type="VEuPathDB" id="VectorBase:HLOH_050504"/>
<protein>
    <submittedName>
        <fullName evidence="1">Uncharacterized protein</fullName>
    </submittedName>
</protein>